<dbReference type="OrthoDB" id="8084473at2"/>
<comment type="caution">
    <text evidence="1">The sequence shown here is derived from an EMBL/GenBank/DDBJ whole genome shotgun (WGS) entry which is preliminary data.</text>
</comment>
<dbReference type="EMBL" id="RKST01000039">
    <property type="protein sequence ID" value="RUM95504.1"/>
    <property type="molecule type" value="Genomic_DNA"/>
</dbReference>
<dbReference type="RefSeq" id="WP_128625518.1">
    <property type="nucleotide sequence ID" value="NZ_ML133515.1"/>
</dbReference>
<gene>
    <name evidence="1" type="ORF">EET67_22905</name>
</gene>
<organism evidence="1 2">
    <name type="scientific">Borborobacter arsenicus</name>
    <dbReference type="NCBI Taxonomy" id="1851146"/>
    <lineage>
        <taxon>Bacteria</taxon>
        <taxon>Pseudomonadati</taxon>
        <taxon>Pseudomonadota</taxon>
        <taxon>Alphaproteobacteria</taxon>
        <taxon>Hyphomicrobiales</taxon>
        <taxon>Phyllobacteriaceae</taxon>
        <taxon>Borborobacter</taxon>
    </lineage>
</organism>
<reference evidence="1 2" key="1">
    <citation type="submission" date="2018-11" db="EMBL/GenBank/DDBJ databases">
        <title>Pseudaminobacter arsenicus sp. nov., an arsenic-resistant bacterium isolated from arsenic-rich aquifers.</title>
        <authorList>
            <person name="Mu Y."/>
        </authorList>
    </citation>
    <scope>NUCLEOTIDE SEQUENCE [LARGE SCALE GENOMIC DNA]</scope>
    <source>
        <strain evidence="1 2">CB3</strain>
    </source>
</reference>
<protein>
    <submittedName>
        <fullName evidence="1">Uncharacterized protein</fullName>
    </submittedName>
</protein>
<evidence type="ECO:0000313" key="1">
    <source>
        <dbReference type="EMBL" id="RUM95504.1"/>
    </source>
</evidence>
<accession>A0A432UZW4</accession>
<dbReference type="AlphaFoldDB" id="A0A432UZW4"/>
<keyword evidence="2" id="KW-1185">Reference proteome</keyword>
<name>A0A432UZW4_9HYPH</name>
<evidence type="ECO:0000313" key="2">
    <source>
        <dbReference type="Proteomes" id="UP000281647"/>
    </source>
</evidence>
<sequence>MTQNDRYECMLESTETWTVWDTVNEEPAVFAEHILAGLTESEAKAACDVMNDAWRRLHKKTDAAA</sequence>
<proteinExistence type="predicted"/>
<dbReference type="Proteomes" id="UP000281647">
    <property type="component" value="Unassembled WGS sequence"/>
</dbReference>